<keyword evidence="4" id="KW-1185">Reference proteome</keyword>
<dbReference type="EMBL" id="JACIIZ010000017">
    <property type="protein sequence ID" value="MBB6254395.1"/>
    <property type="molecule type" value="Genomic_DNA"/>
</dbReference>
<evidence type="ECO:0000313" key="4">
    <source>
        <dbReference type="Proteomes" id="UP000539175"/>
    </source>
</evidence>
<evidence type="ECO:0000259" key="2">
    <source>
        <dbReference type="SMART" id="SM00226"/>
    </source>
</evidence>
<dbReference type="PANTHER" id="PTHR43428:SF1">
    <property type="entry name" value="ARSENATE REDUCTASE"/>
    <property type="match status" value="1"/>
</dbReference>
<dbReference type="SUPFAM" id="SSF52788">
    <property type="entry name" value="Phosphotyrosine protein phosphatases I"/>
    <property type="match status" value="1"/>
</dbReference>
<dbReference type="SMART" id="SM00226">
    <property type="entry name" value="LMWPc"/>
    <property type="match status" value="1"/>
</dbReference>
<dbReference type="EC" id="1.20.4.1" evidence="3"/>
<reference evidence="3 4" key="1">
    <citation type="submission" date="2020-08" db="EMBL/GenBank/DDBJ databases">
        <title>Genomic Encyclopedia of Type Strains, Phase IV (KMG-IV): sequencing the most valuable type-strain genomes for metagenomic binning, comparative biology and taxonomic classification.</title>
        <authorList>
            <person name="Goeker M."/>
        </authorList>
    </citation>
    <scope>NUCLEOTIDE SEQUENCE [LARGE SCALE GENOMIC DNA]</scope>
    <source>
        <strain evidence="3 4">DSM 22198</strain>
    </source>
</reference>
<sequence>MAKTYRVLFLCQFNSARSIMAEAVMRHWGGTRFEVFSAGPEPLPECNPIALDLLTKARIPTDGLHPKSWHEFAGPDTMPMDFIFHACDMSARTDAPTWPGNPVIAHWGFPDPQGFVGSEVERRALFNLLFGMIERRVRIFCSLPEHRLERMTTEGLAALHSHSGERWAEAG</sequence>
<keyword evidence="3" id="KW-0560">Oxidoreductase</keyword>
<protein>
    <submittedName>
        <fullName evidence="3">Arsenate reductase</fullName>
        <ecNumber evidence="3">1.20.4.1</ecNumber>
    </submittedName>
</protein>
<dbReference type="Gene3D" id="3.40.50.2300">
    <property type="match status" value="1"/>
</dbReference>
<keyword evidence="1" id="KW-0059">Arsenical resistance</keyword>
<gene>
    <name evidence="3" type="ORF">FHS74_004984</name>
</gene>
<dbReference type="GO" id="GO:0008794">
    <property type="term" value="F:arsenate reductase (glutaredoxin) activity"/>
    <property type="evidence" value="ECO:0007669"/>
    <property type="project" value="UniProtKB-EC"/>
</dbReference>
<dbReference type="Pfam" id="PF01451">
    <property type="entry name" value="LMWPc"/>
    <property type="match status" value="1"/>
</dbReference>
<dbReference type="CDD" id="cd16345">
    <property type="entry name" value="LMWP_ArsC"/>
    <property type="match status" value="1"/>
</dbReference>
<organism evidence="3 4">
    <name type="scientific">Nitrospirillum iridis</name>
    <dbReference type="NCBI Taxonomy" id="765888"/>
    <lineage>
        <taxon>Bacteria</taxon>
        <taxon>Pseudomonadati</taxon>
        <taxon>Pseudomonadota</taxon>
        <taxon>Alphaproteobacteria</taxon>
        <taxon>Rhodospirillales</taxon>
        <taxon>Azospirillaceae</taxon>
        <taxon>Nitrospirillum</taxon>
    </lineage>
</organism>
<feature type="domain" description="Phosphotyrosine protein phosphatase I" evidence="2">
    <location>
        <begin position="5"/>
        <end position="143"/>
    </location>
</feature>
<name>A0A7X0B481_9PROT</name>
<dbReference type="GO" id="GO:0046685">
    <property type="term" value="P:response to arsenic-containing substance"/>
    <property type="evidence" value="ECO:0007669"/>
    <property type="project" value="UniProtKB-KW"/>
</dbReference>
<proteinExistence type="predicted"/>
<comment type="caution">
    <text evidence="3">The sequence shown here is derived from an EMBL/GenBank/DDBJ whole genome shotgun (WGS) entry which is preliminary data.</text>
</comment>
<dbReference type="InterPro" id="IPR023485">
    <property type="entry name" value="Ptyr_pPase"/>
</dbReference>
<evidence type="ECO:0000256" key="1">
    <source>
        <dbReference type="ARBA" id="ARBA00022849"/>
    </source>
</evidence>
<dbReference type="RefSeq" id="WP_184806754.1">
    <property type="nucleotide sequence ID" value="NZ_JACIIZ010000017.1"/>
</dbReference>
<dbReference type="PANTHER" id="PTHR43428">
    <property type="entry name" value="ARSENATE REDUCTASE"/>
    <property type="match status" value="1"/>
</dbReference>
<dbReference type="Proteomes" id="UP000539175">
    <property type="component" value="Unassembled WGS sequence"/>
</dbReference>
<dbReference type="AlphaFoldDB" id="A0A7X0B481"/>
<accession>A0A7X0B481</accession>
<dbReference type="InterPro" id="IPR036196">
    <property type="entry name" value="Ptyr_pPase_sf"/>
</dbReference>
<evidence type="ECO:0000313" key="3">
    <source>
        <dbReference type="EMBL" id="MBB6254395.1"/>
    </source>
</evidence>